<comment type="caution">
    <text evidence="2">The sequence shown here is derived from an EMBL/GenBank/DDBJ whole genome shotgun (WGS) entry which is preliminary data.</text>
</comment>
<sequence>MGLTAFLVNAGNAHGTWPTPRYHSLLLLLLFCAAWTVFFSSAYILWLADNKQHILANVASSIIWLGVTLVLWGVGAGILHFTRGGGNCPNSAPISRCRQSLTVESLAWVETGVVFLTLCWTITTTIVRRDTLDSRRIV</sequence>
<feature type="transmembrane region" description="Helical" evidence="1">
    <location>
        <begin position="54"/>
        <end position="74"/>
    </location>
</feature>
<evidence type="ECO:0008006" key="4">
    <source>
        <dbReference type="Google" id="ProtNLM"/>
    </source>
</evidence>
<reference evidence="2" key="1">
    <citation type="submission" date="2020-05" db="EMBL/GenBank/DDBJ databases">
        <title>Mycena genomes resolve the evolution of fungal bioluminescence.</title>
        <authorList>
            <person name="Tsai I.J."/>
        </authorList>
    </citation>
    <scope>NUCLEOTIDE SEQUENCE</scope>
    <source>
        <strain evidence="2">171206Taipei</strain>
    </source>
</reference>
<accession>A0A8H6W9T3</accession>
<dbReference type="OrthoDB" id="3226059at2759"/>
<evidence type="ECO:0000313" key="3">
    <source>
        <dbReference type="Proteomes" id="UP000636479"/>
    </source>
</evidence>
<dbReference type="AlphaFoldDB" id="A0A8H6W9T3"/>
<protein>
    <recommendedName>
        <fullName evidence="4">MARVEL domain-containing protein</fullName>
    </recommendedName>
</protein>
<gene>
    <name evidence="2" type="ORF">MIND_00487600</name>
</gene>
<organism evidence="2 3">
    <name type="scientific">Mycena indigotica</name>
    <dbReference type="NCBI Taxonomy" id="2126181"/>
    <lineage>
        <taxon>Eukaryota</taxon>
        <taxon>Fungi</taxon>
        <taxon>Dikarya</taxon>
        <taxon>Basidiomycota</taxon>
        <taxon>Agaricomycotina</taxon>
        <taxon>Agaricomycetes</taxon>
        <taxon>Agaricomycetidae</taxon>
        <taxon>Agaricales</taxon>
        <taxon>Marasmiineae</taxon>
        <taxon>Mycenaceae</taxon>
        <taxon>Mycena</taxon>
    </lineage>
</organism>
<evidence type="ECO:0000313" key="2">
    <source>
        <dbReference type="EMBL" id="KAF7306948.1"/>
    </source>
</evidence>
<keyword evidence="1" id="KW-1133">Transmembrane helix</keyword>
<feature type="transmembrane region" description="Helical" evidence="1">
    <location>
        <begin position="25"/>
        <end position="47"/>
    </location>
</feature>
<keyword evidence="1" id="KW-0472">Membrane</keyword>
<name>A0A8H6W9T3_9AGAR</name>
<dbReference type="GeneID" id="59344191"/>
<evidence type="ECO:0000256" key="1">
    <source>
        <dbReference type="SAM" id="Phobius"/>
    </source>
</evidence>
<keyword evidence="1" id="KW-0812">Transmembrane</keyword>
<proteinExistence type="predicted"/>
<dbReference type="RefSeq" id="XP_037221967.1">
    <property type="nucleotide sequence ID" value="XM_037361675.1"/>
</dbReference>
<dbReference type="Proteomes" id="UP000636479">
    <property type="component" value="Unassembled WGS sequence"/>
</dbReference>
<keyword evidence="3" id="KW-1185">Reference proteome</keyword>
<feature type="transmembrane region" description="Helical" evidence="1">
    <location>
        <begin position="106"/>
        <end position="127"/>
    </location>
</feature>
<dbReference type="EMBL" id="JACAZF010000004">
    <property type="protein sequence ID" value="KAF7306948.1"/>
    <property type="molecule type" value="Genomic_DNA"/>
</dbReference>